<name>A0A1U7M920_TISCR</name>
<keyword evidence="1" id="KW-0812">Transmembrane</keyword>
<keyword evidence="3" id="KW-1185">Reference proteome</keyword>
<dbReference type="Proteomes" id="UP000186112">
    <property type="component" value="Unassembled WGS sequence"/>
</dbReference>
<accession>A0A1U7M920</accession>
<dbReference type="OrthoDB" id="5459053at2"/>
<proteinExistence type="predicted"/>
<evidence type="ECO:0000313" key="2">
    <source>
        <dbReference type="EMBL" id="OLS03797.1"/>
    </source>
</evidence>
<feature type="transmembrane region" description="Helical" evidence="1">
    <location>
        <begin position="90"/>
        <end position="116"/>
    </location>
</feature>
<feature type="transmembrane region" description="Helical" evidence="1">
    <location>
        <begin position="60"/>
        <end position="78"/>
    </location>
</feature>
<reference evidence="2 3" key="1">
    <citation type="submission" date="2016-02" db="EMBL/GenBank/DDBJ databases">
        <title>Genome sequence of Tissierella creatinophila DSM 6911.</title>
        <authorList>
            <person name="Poehlein A."/>
            <person name="Daniel R."/>
        </authorList>
    </citation>
    <scope>NUCLEOTIDE SEQUENCE [LARGE SCALE GENOMIC DNA]</scope>
    <source>
        <strain evidence="2 3">DSM 6911</strain>
    </source>
</reference>
<dbReference type="AlphaFoldDB" id="A0A1U7M920"/>
<protein>
    <submittedName>
        <fullName evidence="2">Inner membrane protein YdjM</fullName>
    </submittedName>
</protein>
<evidence type="ECO:0000313" key="3">
    <source>
        <dbReference type="Proteomes" id="UP000186112"/>
    </source>
</evidence>
<keyword evidence="1" id="KW-0472">Membrane</keyword>
<feature type="transmembrane region" description="Helical" evidence="1">
    <location>
        <begin position="128"/>
        <end position="147"/>
    </location>
</feature>
<gene>
    <name evidence="2" type="primary">ydjM</name>
    <name evidence="2" type="ORF">TICRE_01200</name>
</gene>
<dbReference type="EMBL" id="LTDM01000002">
    <property type="protein sequence ID" value="OLS03797.1"/>
    <property type="molecule type" value="Genomic_DNA"/>
</dbReference>
<dbReference type="InterPro" id="IPR007404">
    <property type="entry name" value="YdjM-like"/>
</dbReference>
<feature type="transmembrane region" description="Helical" evidence="1">
    <location>
        <begin position="176"/>
        <end position="193"/>
    </location>
</feature>
<dbReference type="Pfam" id="PF04307">
    <property type="entry name" value="YdjM"/>
    <property type="match status" value="1"/>
</dbReference>
<dbReference type="RefSeq" id="WP_075724097.1">
    <property type="nucleotide sequence ID" value="NZ_LTDM01000002.1"/>
</dbReference>
<dbReference type="PANTHER" id="PTHR35531">
    <property type="entry name" value="INNER MEMBRANE PROTEIN YBCI-RELATED"/>
    <property type="match status" value="1"/>
</dbReference>
<keyword evidence="1" id="KW-1133">Transmembrane helix</keyword>
<comment type="caution">
    <text evidence="2">The sequence shown here is derived from an EMBL/GenBank/DDBJ whole genome shotgun (WGS) entry which is preliminary data.</text>
</comment>
<evidence type="ECO:0000256" key="1">
    <source>
        <dbReference type="SAM" id="Phobius"/>
    </source>
</evidence>
<sequence>MTGKTHIAIGVAAGLTMAYDKPINEQLIIIIASSLGSLIPDLDHPKSKLNQKLLFLKNELYRVVFFISIASIFLYLYMDKKNTTYALLSLIFLFIGISTHRGFTHSIMGFLIFAYIIKTITTQYNLDYLYQSISLGYLLHLVADFLTPKGVKLFYPLNVNIASPIIINPKSGIDSVIFTLASIYSIILLFKFIM</sequence>
<dbReference type="PANTHER" id="PTHR35531:SF1">
    <property type="entry name" value="INNER MEMBRANE PROTEIN YBCI-RELATED"/>
    <property type="match status" value="1"/>
</dbReference>
<organism evidence="2 3">
    <name type="scientific">Tissierella creatinophila DSM 6911</name>
    <dbReference type="NCBI Taxonomy" id="1123403"/>
    <lineage>
        <taxon>Bacteria</taxon>
        <taxon>Bacillati</taxon>
        <taxon>Bacillota</taxon>
        <taxon>Tissierellia</taxon>
        <taxon>Tissierellales</taxon>
        <taxon>Tissierellaceae</taxon>
        <taxon>Tissierella</taxon>
    </lineage>
</organism>